<evidence type="ECO:0000313" key="3">
    <source>
        <dbReference type="EMBL" id="CAF1507211.1"/>
    </source>
</evidence>
<comment type="caution">
    <text evidence="3">The sequence shown here is derived from an EMBL/GenBank/DDBJ whole genome shotgun (WGS) entry which is preliminary data.</text>
</comment>
<feature type="transmembrane region" description="Helical" evidence="1">
    <location>
        <begin position="163"/>
        <end position="186"/>
    </location>
</feature>
<keyword evidence="2" id="KW-0732">Signal</keyword>
<evidence type="ECO:0000313" key="4">
    <source>
        <dbReference type="EMBL" id="CAF4182568.1"/>
    </source>
</evidence>
<gene>
    <name evidence="4" type="ORF">JBS370_LOCUS35593</name>
    <name evidence="3" type="ORF">ZHD862_LOCUS37734</name>
</gene>
<name>A0A815TQP2_9BILA</name>
<accession>A0A815TQP2</accession>
<feature type="signal peptide" evidence="2">
    <location>
        <begin position="1"/>
        <end position="21"/>
    </location>
</feature>
<keyword evidence="1" id="KW-0472">Membrane</keyword>
<sequence>MTISAPAAATFNISLFTAAAAWNDNLYLSISGQQNGTTVYRQTITLQVTNASVVVLNWTLIDSISFTTSGGTVNSMFAGTYSGTQFAMDNLCVDVSSFYTTTTQVSATYATTSGSGGGGSGGGGSDGGGSAGGGDDGISISIGAVFGSGAGMTVGVGEFTTPVFGGIIGAIIAVLIILGLLLWCLITSKCCSQSPNCNGCRGGGC</sequence>
<organism evidence="3 5">
    <name type="scientific">Rotaria sordida</name>
    <dbReference type="NCBI Taxonomy" id="392033"/>
    <lineage>
        <taxon>Eukaryota</taxon>
        <taxon>Metazoa</taxon>
        <taxon>Spiralia</taxon>
        <taxon>Gnathifera</taxon>
        <taxon>Rotifera</taxon>
        <taxon>Eurotatoria</taxon>
        <taxon>Bdelloidea</taxon>
        <taxon>Philodinida</taxon>
        <taxon>Philodinidae</taxon>
        <taxon>Rotaria</taxon>
    </lineage>
</organism>
<keyword evidence="1" id="KW-1133">Transmembrane helix</keyword>
<evidence type="ECO:0000256" key="1">
    <source>
        <dbReference type="SAM" id="Phobius"/>
    </source>
</evidence>
<proteinExistence type="predicted"/>
<dbReference type="Proteomes" id="UP000663864">
    <property type="component" value="Unassembled WGS sequence"/>
</dbReference>
<dbReference type="Proteomes" id="UP000663836">
    <property type="component" value="Unassembled WGS sequence"/>
</dbReference>
<protein>
    <submittedName>
        <fullName evidence="3">Uncharacterized protein</fullName>
    </submittedName>
</protein>
<dbReference type="EMBL" id="CAJNOT010007509">
    <property type="protein sequence ID" value="CAF1507211.1"/>
    <property type="molecule type" value="Genomic_DNA"/>
</dbReference>
<reference evidence="3" key="1">
    <citation type="submission" date="2021-02" db="EMBL/GenBank/DDBJ databases">
        <authorList>
            <person name="Nowell W R."/>
        </authorList>
    </citation>
    <scope>NUCLEOTIDE SEQUENCE</scope>
</reference>
<evidence type="ECO:0000256" key="2">
    <source>
        <dbReference type="SAM" id="SignalP"/>
    </source>
</evidence>
<keyword evidence="1" id="KW-0812">Transmembrane</keyword>
<dbReference type="EMBL" id="CAJOBD010012628">
    <property type="protein sequence ID" value="CAF4182568.1"/>
    <property type="molecule type" value="Genomic_DNA"/>
</dbReference>
<evidence type="ECO:0000313" key="5">
    <source>
        <dbReference type="Proteomes" id="UP000663864"/>
    </source>
</evidence>
<feature type="chain" id="PRO_5036228895" evidence="2">
    <location>
        <begin position="22"/>
        <end position="205"/>
    </location>
</feature>
<dbReference type="AlphaFoldDB" id="A0A815TQP2"/>